<comment type="caution">
    <text evidence="2">The sequence shown here is derived from an EMBL/GenBank/DDBJ whole genome shotgun (WGS) entry which is preliminary data.</text>
</comment>
<dbReference type="EMBL" id="CAJGYO010000007">
    <property type="protein sequence ID" value="CAD6245373.1"/>
    <property type="molecule type" value="Genomic_DNA"/>
</dbReference>
<dbReference type="AlphaFoldDB" id="A0A811PNJ2"/>
<organism evidence="2 3">
    <name type="scientific">Miscanthus lutarioriparius</name>
    <dbReference type="NCBI Taxonomy" id="422564"/>
    <lineage>
        <taxon>Eukaryota</taxon>
        <taxon>Viridiplantae</taxon>
        <taxon>Streptophyta</taxon>
        <taxon>Embryophyta</taxon>
        <taxon>Tracheophyta</taxon>
        <taxon>Spermatophyta</taxon>
        <taxon>Magnoliopsida</taxon>
        <taxon>Liliopsida</taxon>
        <taxon>Poales</taxon>
        <taxon>Poaceae</taxon>
        <taxon>PACMAD clade</taxon>
        <taxon>Panicoideae</taxon>
        <taxon>Andropogonodae</taxon>
        <taxon>Andropogoneae</taxon>
        <taxon>Saccharinae</taxon>
        <taxon>Miscanthus</taxon>
    </lineage>
</organism>
<evidence type="ECO:0000313" key="3">
    <source>
        <dbReference type="Proteomes" id="UP000604825"/>
    </source>
</evidence>
<evidence type="ECO:0000256" key="1">
    <source>
        <dbReference type="SAM" id="Phobius"/>
    </source>
</evidence>
<proteinExistence type="predicted"/>
<keyword evidence="3" id="KW-1185">Reference proteome</keyword>
<keyword evidence="1" id="KW-1133">Transmembrane helix</keyword>
<feature type="transmembrane region" description="Helical" evidence="1">
    <location>
        <begin position="29"/>
        <end position="62"/>
    </location>
</feature>
<protein>
    <submittedName>
        <fullName evidence="2">Uncharacterized protein</fullName>
    </submittedName>
</protein>
<reference evidence="2" key="1">
    <citation type="submission" date="2020-10" db="EMBL/GenBank/DDBJ databases">
        <authorList>
            <person name="Han B."/>
            <person name="Lu T."/>
            <person name="Zhao Q."/>
            <person name="Huang X."/>
            <person name="Zhao Y."/>
        </authorList>
    </citation>
    <scope>NUCLEOTIDE SEQUENCE</scope>
</reference>
<dbReference type="Proteomes" id="UP000604825">
    <property type="component" value="Unassembled WGS sequence"/>
</dbReference>
<sequence>MESRAAAPRAPPPPPWSLARPSTCPLSGAAAIVVIIWEVCAFAALATVLVAGVTWCLSIAAAGRAAGSMAFPTAAPAGRASGVCGLAEIDISPLPKSPYQHRLGHRRAPRVRGQPATPHRGVHVVEELAPWVAFPCYYEEFTSSSMRRGR</sequence>
<evidence type="ECO:0000313" key="2">
    <source>
        <dbReference type="EMBL" id="CAD6245373.1"/>
    </source>
</evidence>
<keyword evidence="1" id="KW-0472">Membrane</keyword>
<accession>A0A811PNJ2</accession>
<keyword evidence="1" id="KW-0812">Transmembrane</keyword>
<gene>
    <name evidence="2" type="ORF">NCGR_LOCUS29706</name>
</gene>
<name>A0A811PNJ2_9POAL</name>